<dbReference type="Gene3D" id="1.10.150.130">
    <property type="match status" value="1"/>
</dbReference>
<dbReference type="InterPro" id="IPR011010">
    <property type="entry name" value="DNA_brk_join_enz"/>
</dbReference>
<dbReference type="OrthoDB" id="1493636at2"/>
<dbReference type="Pfam" id="PF13102">
    <property type="entry name" value="Phage_int_SAM_5"/>
    <property type="match status" value="1"/>
</dbReference>
<evidence type="ECO:0000313" key="4">
    <source>
        <dbReference type="EMBL" id="TXJ57588.1"/>
    </source>
</evidence>
<keyword evidence="5" id="KW-1185">Reference proteome</keyword>
<feature type="domain" description="Arm DNA-binding" evidence="3">
    <location>
        <begin position="11"/>
        <end position="95"/>
    </location>
</feature>
<proteinExistence type="predicted"/>
<keyword evidence="1" id="KW-0238">DNA-binding</keyword>
<name>A0A5C8G7Z9_9BACT</name>
<dbReference type="InterPro" id="IPR025269">
    <property type="entry name" value="SAM-like_dom"/>
</dbReference>
<evidence type="ECO:0000256" key="1">
    <source>
        <dbReference type="ARBA" id="ARBA00023125"/>
    </source>
</evidence>
<dbReference type="EMBL" id="SDIK01000102">
    <property type="protein sequence ID" value="TXJ57588.1"/>
    <property type="molecule type" value="Genomic_DNA"/>
</dbReference>
<reference evidence="5" key="1">
    <citation type="submission" date="2019-05" db="EMBL/GenBank/DDBJ databases">
        <title>Prevotella brunnea sp. nov., isolated from a wound of a patient.</title>
        <authorList>
            <person name="Buhl M."/>
        </authorList>
    </citation>
    <scope>NUCLEOTIDE SEQUENCE [LARGE SCALE GENOMIC DNA]</scope>
    <source>
        <strain evidence="5">A2672</strain>
    </source>
</reference>
<dbReference type="SUPFAM" id="SSF56349">
    <property type="entry name" value="DNA breaking-rejoining enzymes"/>
    <property type="match status" value="1"/>
</dbReference>
<feature type="non-terminal residue" evidence="4">
    <location>
        <position position="288"/>
    </location>
</feature>
<dbReference type="Proteomes" id="UP000321612">
    <property type="component" value="Unassembled WGS sequence"/>
</dbReference>
<evidence type="ECO:0000313" key="5">
    <source>
        <dbReference type="Proteomes" id="UP000321612"/>
    </source>
</evidence>
<evidence type="ECO:0000259" key="3">
    <source>
        <dbReference type="Pfam" id="PF17293"/>
    </source>
</evidence>
<dbReference type="InterPro" id="IPR010998">
    <property type="entry name" value="Integrase_recombinase_N"/>
</dbReference>
<feature type="domain" description="Phage integrase SAM-like" evidence="2">
    <location>
        <begin position="110"/>
        <end position="210"/>
    </location>
</feature>
<evidence type="ECO:0000259" key="2">
    <source>
        <dbReference type="Pfam" id="PF13102"/>
    </source>
</evidence>
<protein>
    <submittedName>
        <fullName evidence="4">Site-specific integrase</fullName>
    </submittedName>
</protein>
<dbReference type="AlphaFoldDB" id="A0A5C8G7Z9"/>
<comment type="caution">
    <text evidence="4">The sequence shown here is derived from an EMBL/GenBank/DDBJ whole genome shotgun (WGS) entry which is preliminary data.</text>
</comment>
<gene>
    <name evidence="4" type="ORF">ETF27_10925</name>
</gene>
<dbReference type="InterPro" id="IPR035386">
    <property type="entry name" value="Arm-DNA-bind_5"/>
</dbReference>
<dbReference type="GO" id="GO:0003677">
    <property type="term" value="F:DNA binding"/>
    <property type="evidence" value="ECO:0007669"/>
    <property type="project" value="UniProtKB-KW"/>
</dbReference>
<sequence>MKENKLKVSFFTQAKRADKKGMVPLIGRIELGRKHSAFSAKKKVPLSLWDSRKQRLLGKSAIANSINRYLNECTALIHARYRELCESGESFTATDVRNAYQGQLCQSAMLLECYAEYLTQIHERVGIDRAMKTLELRTYQQTLLREYVRRKYKLSDIPLMELDISFIEGYEYFLTIDRKLKRGSICSALAALKAVVNKAVKNGMIDMYPFIGYSYEKTKGTPRNITQDDLQKIIDLPIKWEKYRVVRDLFVFSCFSGLAISDIRNLKEENIIIEEGKLCIKSYYCPLN</sequence>
<dbReference type="RefSeq" id="WP_147785827.1">
    <property type="nucleotide sequence ID" value="NZ_SDIK01000102.1"/>
</dbReference>
<dbReference type="Pfam" id="PF17293">
    <property type="entry name" value="Arm-DNA-bind_5"/>
    <property type="match status" value="1"/>
</dbReference>
<accession>A0A5C8G7Z9</accession>
<organism evidence="4 5">
    <name type="scientific">Prevotella brunnea</name>
    <dbReference type="NCBI Taxonomy" id="2508867"/>
    <lineage>
        <taxon>Bacteria</taxon>
        <taxon>Pseudomonadati</taxon>
        <taxon>Bacteroidota</taxon>
        <taxon>Bacteroidia</taxon>
        <taxon>Bacteroidales</taxon>
        <taxon>Prevotellaceae</taxon>
        <taxon>Prevotella</taxon>
    </lineage>
</organism>